<proteinExistence type="predicted"/>
<protein>
    <submittedName>
        <fullName evidence="1">Uncharacterized protein</fullName>
    </submittedName>
</protein>
<dbReference type="RefSeq" id="WP_251912852.1">
    <property type="nucleotide sequence ID" value="NZ_JAMRXG010000006.1"/>
</dbReference>
<keyword evidence="2" id="KW-1185">Reference proteome</keyword>
<gene>
    <name evidence="1" type="ORF">NDR86_15795</name>
</gene>
<dbReference type="Proteomes" id="UP001139157">
    <property type="component" value="Unassembled WGS sequence"/>
</dbReference>
<evidence type="ECO:0000313" key="1">
    <source>
        <dbReference type="EMBL" id="MCM6774938.1"/>
    </source>
</evidence>
<accession>A0A9X2IX23</accession>
<dbReference type="AlphaFoldDB" id="A0A9X2IX23"/>
<sequence>MITIGELQDMAAAAEYRGDARLAELLAEEAHARTEAASTRSCDEQGRRWWPTAAAVPIGVMFRSTSPLCEIPWRREVGGCRELAAAGDGRVYAVGIVDHVWAEGGGFVETTADEANQIARQQE</sequence>
<name>A0A9X2IX23_9NOCA</name>
<comment type="caution">
    <text evidence="1">The sequence shown here is derived from an EMBL/GenBank/DDBJ whole genome shotgun (WGS) entry which is preliminary data.</text>
</comment>
<evidence type="ECO:0000313" key="2">
    <source>
        <dbReference type="Proteomes" id="UP001139157"/>
    </source>
</evidence>
<dbReference type="EMBL" id="JAMRXG010000006">
    <property type="protein sequence ID" value="MCM6774938.1"/>
    <property type="molecule type" value="Genomic_DNA"/>
</dbReference>
<reference evidence="1" key="1">
    <citation type="submission" date="2022-06" db="EMBL/GenBank/DDBJ databases">
        <title>Novel species in genus nocardia.</title>
        <authorList>
            <person name="Li F."/>
        </authorList>
    </citation>
    <scope>NUCLEOTIDE SEQUENCE</scope>
    <source>
        <strain evidence="1">CDC141</strain>
    </source>
</reference>
<organism evidence="1 2">
    <name type="scientific">Nocardia pulmonis</name>
    <dbReference type="NCBI Taxonomy" id="2951408"/>
    <lineage>
        <taxon>Bacteria</taxon>
        <taxon>Bacillati</taxon>
        <taxon>Actinomycetota</taxon>
        <taxon>Actinomycetes</taxon>
        <taxon>Mycobacteriales</taxon>
        <taxon>Nocardiaceae</taxon>
        <taxon>Nocardia</taxon>
    </lineage>
</organism>